<feature type="transmembrane region" description="Helical" evidence="1">
    <location>
        <begin position="52"/>
        <end position="75"/>
    </location>
</feature>
<accession>A0ABP2DYB7</accession>
<keyword evidence="1" id="KW-0812">Transmembrane</keyword>
<keyword evidence="3" id="KW-1185">Reference proteome</keyword>
<sequence>MSIAFLGAVASTIPRNGSLGIRTRQTKRSDAAWERGHEAAAPRLRAYGYVDIALAIILIAYATTIGGFINCAAIANAAAKEKGDTV</sequence>
<keyword evidence="1" id="KW-1133">Transmembrane helix</keyword>
<evidence type="ECO:0000313" key="3">
    <source>
        <dbReference type="Proteomes" id="UP000006237"/>
    </source>
</evidence>
<dbReference type="Pfam" id="PF13630">
    <property type="entry name" value="SdpI"/>
    <property type="match status" value="1"/>
</dbReference>
<evidence type="ECO:0000256" key="1">
    <source>
        <dbReference type="SAM" id="Phobius"/>
    </source>
</evidence>
<evidence type="ECO:0000313" key="2">
    <source>
        <dbReference type="EMBL" id="EEI63601.1"/>
    </source>
</evidence>
<dbReference type="Proteomes" id="UP000006237">
    <property type="component" value="Unassembled WGS sequence"/>
</dbReference>
<protein>
    <submittedName>
        <fullName evidence="2">Uncharacterized protein</fullName>
    </submittedName>
</protein>
<organism evidence="2 3">
    <name type="scientific">Corynebacterium glucuronolyticum ATCC 51866</name>
    <dbReference type="NCBI Taxonomy" id="548478"/>
    <lineage>
        <taxon>Bacteria</taxon>
        <taxon>Bacillati</taxon>
        <taxon>Actinomycetota</taxon>
        <taxon>Actinomycetes</taxon>
        <taxon>Mycobacteriales</taxon>
        <taxon>Corynebacteriaceae</taxon>
        <taxon>Corynebacterium</taxon>
    </lineage>
</organism>
<name>A0ABP2DYB7_9CORY</name>
<proteinExistence type="predicted"/>
<reference evidence="2 3" key="1">
    <citation type="submission" date="2009-01" db="EMBL/GenBank/DDBJ databases">
        <authorList>
            <person name="Qin X."/>
            <person name="Bachman B."/>
            <person name="Battles P."/>
            <person name="Bell A."/>
            <person name="Bess C."/>
            <person name="Bickham C."/>
            <person name="Chaboub L."/>
            <person name="Chen D."/>
            <person name="Coyle M."/>
            <person name="Deiros D.R."/>
            <person name="Dinh H."/>
            <person name="Forbes L."/>
            <person name="Fowler G."/>
            <person name="Francisco L."/>
            <person name="Fu Q."/>
            <person name="Gubbala S."/>
            <person name="Hale W."/>
            <person name="Han Y."/>
            <person name="Hemphill L."/>
            <person name="Highlander S.K."/>
            <person name="Hirani K."/>
            <person name="Hogues M."/>
            <person name="Jackson L."/>
            <person name="Jakkamsetti A."/>
            <person name="Javaid M."/>
            <person name="Jiang H."/>
            <person name="Korchina V."/>
            <person name="Kovar C."/>
            <person name="Lara F."/>
            <person name="Lee S."/>
            <person name="Mata R."/>
            <person name="Mathew T."/>
            <person name="Moen C."/>
            <person name="Morales K."/>
            <person name="Munidasa M."/>
            <person name="Nazareth L."/>
            <person name="Ngo R."/>
            <person name="Nguyen L."/>
            <person name="Okwuonu G."/>
            <person name="Ongeri F."/>
            <person name="Patil S."/>
            <person name="Petrosino J."/>
            <person name="Pham C."/>
            <person name="Pham P."/>
            <person name="Pu L.-L."/>
            <person name="Puazo M."/>
            <person name="Raj R."/>
            <person name="Reid J."/>
            <person name="Rouhana J."/>
            <person name="Saada N."/>
            <person name="Shang Y."/>
            <person name="Simmons D."/>
            <person name="Thornton R."/>
            <person name="Warren J."/>
            <person name="Weissenberger G."/>
            <person name="Zhang J."/>
            <person name="Zhang L."/>
            <person name="Zhou C."/>
            <person name="Zhu D."/>
            <person name="Muzny D."/>
            <person name="Worley K."/>
            <person name="Gibbs R."/>
        </authorList>
    </citation>
    <scope>NUCLEOTIDE SEQUENCE [LARGE SCALE GENOMIC DNA]</scope>
    <source>
        <strain evidence="2 3">ATCC 51866</strain>
    </source>
</reference>
<gene>
    <name evidence="2" type="ORF">HMPREF0293_0980</name>
</gene>
<dbReference type="InterPro" id="IPR025962">
    <property type="entry name" value="SdpI/YhfL"/>
</dbReference>
<keyword evidence="1" id="KW-0472">Membrane</keyword>
<comment type="caution">
    <text evidence="2">The sequence shown here is derived from an EMBL/GenBank/DDBJ whole genome shotgun (WGS) entry which is preliminary data.</text>
</comment>
<dbReference type="EMBL" id="ACHF01000026">
    <property type="protein sequence ID" value="EEI63601.1"/>
    <property type="molecule type" value="Genomic_DNA"/>
</dbReference>